<dbReference type="EMBL" id="ATMH01011487">
    <property type="protein sequence ID" value="EPY16149.1"/>
    <property type="molecule type" value="Genomic_DNA"/>
</dbReference>
<accession>S9TGY0</accession>
<feature type="region of interest" description="Disordered" evidence="1">
    <location>
        <begin position="48"/>
        <end position="73"/>
    </location>
</feature>
<feature type="compositionally biased region" description="Polar residues" evidence="1">
    <location>
        <begin position="49"/>
        <end position="60"/>
    </location>
</feature>
<dbReference type="Proteomes" id="UP000015354">
    <property type="component" value="Unassembled WGS sequence"/>
</dbReference>
<dbReference type="AlphaFoldDB" id="S9TGY0"/>
<evidence type="ECO:0000313" key="3">
    <source>
        <dbReference type="Proteomes" id="UP000015354"/>
    </source>
</evidence>
<reference evidence="2 3" key="1">
    <citation type="journal article" date="2013" name="PLoS ONE">
        <title>Predicting the Proteins of Angomonas deanei, Strigomonas culicis and Their Respective Endosymbionts Reveals New Aspects of the Trypanosomatidae Family.</title>
        <authorList>
            <person name="Motta M.C."/>
            <person name="Martins A.C."/>
            <person name="de Souza S.S."/>
            <person name="Catta-Preta C.M."/>
            <person name="Silva R."/>
            <person name="Klein C.C."/>
            <person name="de Almeida L.G."/>
            <person name="de Lima Cunha O."/>
            <person name="Ciapina L.P."/>
            <person name="Brocchi M."/>
            <person name="Colabardini A.C."/>
            <person name="de Araujo Lima B."/>
            <person name="Machado C.R."/>
            <person name="de Almeida Soares C.M."/>
            <person name="Probst C.M."/>
            <person name="de Menezes C.B."/>
            <person name="Thompson C.E."/>
            <person name="Bartholomeu D.C."/>
            <person name="Gradia D.F."/>
            <person name="Pavoni D.P."/>
            <person name="Grisard E.C."/>
            <person name="Fantinatti-Garboggini F."/>
            <person name="Marchini F.K."/>
            <person name="Rodrigues-Luiz G.F."/>
            <person name="Wagner G."/>
            <person name="Goldman G.H."/>
            <person name="Fietto J.L."/>
            <person name="Elias M.C."/>
            <person name="Goldman M.H."/>
            <person name="Sagot M.F."/>
            <person name="Pereira M."/>
            <person name="Stoco P.H."/>
            <person name="de Mendonca-Neto R.P."/>
            <person name="Teixeira S.M."/>
            <person name="Maciel T.E."/>
            <person name="de Oliveira Mendes T.A."/>
            <person name="Urmenyi T.P."/>
            <person name="de Souza W."/>
            <person name="Schenkman S."/>
            <person name="de Vasconcelos A.T."/>
        </authorList>
    </citation>
    <scope>NUCLEOTIDE SEQUENCE [LARGE SCALE GENOMIC DNA]</scope>
</reference>
<comment type="caution">
    <text evidence="2">The sequence shown here is derived from an EMBL/GenBank/DDBJ whole genome shotgun (WGS) entry which is preliminary data.</text>
</comment>
<dbReference type="OrthoDB" id="272975at2759"/>
<gene>
    <name evidence="2" type="ORF">STCU_11520</name>
</gene>
<keyword evidence="3" id="KW-1185">Reference proteome</keyword>
<sequence>MPPAASRLSSLWEACVRRRRDFFFGCVALLALASVVRNELMKKGVVARPTTQQLHPQAQRQFGRENRRREKIE</sequence>
<organism evidence="2 3">
    <name type="scientific">Strigomonas culicis</name>
    <dbReference type="NCBI Taxonomy" id="28005"/>
    <lineage>
        <taxon>Eukaryota</taxon>
        <taxon>Discoba</taxon>
        <taxon>Euglenozoa</taxon>
        <taxon>Kinetoplastea</taxon>
        <taxon>Metakinetoplastina</taxon>
        <taxon>Trypanosomatida</taxon>
        <taxon>Trypanosomatidae</taxon>
        <taxon>Strigomonadinae</taxon>
        <taxon>Strigomonas</taxon>
    </lineage>
</organism>
<protein>
    <submittedName>
        <fullName evidence="2">Uncharacterized protein</fullName>
    </submittedName>
</protein>
<evidence type="ECO:0000313" key="2">
    <source>
        <dbReference type="EMBL" id="EPY16149.1"/>
    </source>
</evidence>
<feature type="compositionally biased region" description="Basic and acidic residues" evidence="1">
    <location>
        <begin position="62"/>
        <end position="73"/>
    </location>
</feature>
<evidence type="ECO:0000256" key="1">
    <source>
        <dbReference type="SAM" id="MobiDB-lite"/>
    </source>
</evidence>
<proteinExistence type="predicted"/>
<name>S9TGY0_9TRYP</name>